<dbReference type="OrthoDB" id="9772736at2"/>
<accession>A0A1H3KCL7</accession>
<evidence type="ECO:0000256" key="2">
    <source>
        <dbReference type="ARBA" id="ARBA00005979"/>
    </source>
</evidence>
<dbReference type="SUPFAM" id="SSF51395">
    <property type="entry name" value="FMN-linked oxidoreductases"/>
    <property type="match status" value="1"/>
</dbReference>
<dbReference type="InterPro" id="IPR045247">
    <property type="entry name" value="Oye-like"/>
</dbReference>
<gene>
    <name evidence="5" type="ORF">SAMN04488069_10984</name>
</gene>
<dbReference type="InterPro" id="IPR013785">
    <property type="entry name" value="Aldolase_TIM"/>
</dbReference>
<evidence type="ECO:0000313" key="5">
    <source>
        <dbReference type="EMBL" id="SDY49937.1"/>
    </source>
</evidence>
<comment type="cofactor">
    <cofactor evidence="1">
        <name>FMN</name>
        <dbReference type="ChEBI" id="CHEBI:58210"/>
    </cofactor>
</comment>
<keyword evidence="3" id="KW-0560">Oxidoreductase</keyword>
<dbReference type="EMBL" id="FNOV01000009">
    <property type="protein sequence ID" value="SDY49937.1"/>
    <property type="molecule type" value="Genomic_DNA"/>
</dbReference>
<dbReference type="PANTHER" id="PTHR22893:SF91">
    <property type="entry name" value="NADPH DEHYDROGENASE 2-RELATED"/>
    <property type="match status" value="1"/>
</dbReference>
<dbReference type="STRING" id="651662.SAMN04488069_10984"/>
<evidence type="ECO:0000256" key="3">
    <source>
        <dbReference type="ARBA" id="ARBA00023002"/>
    </source>
</evidence>
<dbReference type="PANTHER" id="PTHR22893">
    <property type="entry name" value="NADH OXIDOREDUCTASE-RELATED"/>
    <property type="match status" value="1"/>
</dbReference>
<keyword evidence="6" id="KW-1185">Reference proteome</keyword>
<evidence type="ECO:0000259" key="4">
    <source>
        <dbReference type="Pfam" id="PF00724"/>
    </source>
</evidence>
<dbReference type="CDD" id="cd02933">
    <property type="entry name" value="OYE_like_FMN"/>
    <property type="match status" value="1"/>
</dbReference>
<evidence type="ECO:0000313" key="6">
    <source>
        <dbReference type="Proteomes" id="UP000199249"/>
    </source>
</evidence>
<comment type="similarity">
    <text evidence="2">Belongs to the NADH:flavin oxidoreductase/NADH oxidase family.</text>
</comment>
<dbReference type="GO" id="GO:0005829">
    <property type="term" value="C:cytosol"/>
    <property type="evidence" value="ECO:0007669"/>
    <property type="project" value="TreeGrafter"/>
</dbReference>
<sequence>MSDLLFSSAQLGPITLRNKVVMAPMTRARSLGNVPGPLVAEYYAQRASAGLIIVEGTAPNADGLGYARIPGLFNDAQVAGWKLVTDAVHAREGRIFVQFMHCGRIGHPLNLPEGAEIVAPSAVKAGGEMWTDQQQMQPHPEPRALTTAEVKQVIQDFAKAAKLAVEAGFDGVELHAANGYLLEQFLNPNTNQRTDEYGGSPENRARFVLEVADATIAAIGAERTGIRLSPWGTFNDMGAYEGVNDFYEYLATELQRRNLVYLHLINPETIKAPAASADTVGLMRRAFTNTFILSSEYDAAKAEAELQKGRADLVAFGRPFISNPDLPERMEAGAKLAEGDQATYYAPAPEGFHIGYTDYPALAEAQQSA</sequence>
<dbReference type="GO" id="GO:0016628">
    <property type="term" value="F:oxidoreductase activity, acting on the CH-CH group of donors, NAD or NADP as acceptor"/>
    <property type="evidence" value="ECO:0007669"/>
    <property type="project" value="UniProtKB-ARBA"/>
</dbReference>
<proteinExistence type="inferred from homology"/>
<organism evidence="5 6">
    <name type="scientific">Hymenobacter psychrophilus</name>
    <dbReference type="NCBI Taxonomy" id="651662"/>
    <lineage>
        <taxon>Bacteria</taxon>
        <taxon>Pseudomonadati</taxon>
        <taxon>Bacteroidota</taxon>
        <taxon>Cytophagia</taxon>
        <taxon>Cytophagales</taxon>
        <taxon>Hymenobacteraceae</taxon>
        <taxon>Hymenobacter</taxon>
    </lineage>
</organism>
<dbReference type="Pfam" id="PF00724">
    <property type="entry name" value="Oxidored_FMN"/>
    <property type="match status" value="1"/>
</dbReference>
<dbReference type="Proteomes" id="UP000199249">
    <property type="component" value="Unassembled WGS sequence"/>
</dbReference>
<dbReference type="InterPro" id="IPR001155">
    <property type="entry name" value="OxRdtase_FMN_N"/>
</dbReference>
<evidence type="ECO:0000256" key="1">
    <source>
        <dbReference type="ARBA" id="ARBA00001917"/>
    </source>
</evidence>
<dbReference type="AlphaFoldDB" id="A0A1H3KCL7"/>
<dbReference type="GO" id="GO:0010181">
    <property type="term" value="F:FMN binding"/>
    <property type="evidence" value="ECO:0007669"/>
    <property type="project" value="InterPro"/>
</dbReference>
<dbReference type="Gene3D" id="3.20.20.70">
    <property type="entry name" value="Aldolase class I"/>
    <property type="match status" value="1"/>
</dbReference>
<dbReference type="FunFam" id="3.20.20.70:FF:000059">
    <property type="entry name" value="N-ethylmaleimide reductase, FMN-linked"/>
    <property type="match status" value="1"/>
</dbReference>
<name>A0A1H3KCL7_9BACT</name>
<reference evidence="6" key="1">
    <citation type="submission" date="2016-10" db="EMBL/GenBank/DDBJ databases">
        <authorList>
            <person name="Varghese N."/>
            <person name="Submissions S."/>
        </authorList>
    </citation>
    <scope>NUCLEOTIDE SEQUENCE [LARGE SCALE GENOMIC DNA]</scope>
    <source>
        <strain evidence="6">CGMCC 1.8975</strain>
    </source>
</reference>
<feature type="domain" description="NADH:flavin oxidoreductase/NADH oxidase N-terminal" evidence="4">
    <location>
        <begin position="5"/>
        <end position="334"/>
    </location>
</feature>
<dbReference type="RefSeq" id="WP_092741221.1">
    <property type="nucleotide sequence ID" value="NZ_FNOV01000009.1"/>
</dbReference>
<protein>
    <submittedName>
        <fullName evidence="5">N-ethylmaleimide reductase</fullName>
    </submittedName>
</protein>